<evidence type="ECO:0000313" key="7">
    <source>
        <dbReference type="Proteomes" id="UP000246073"/>
    </source>
</evidence>
<evidence type="ECO:0000313" key="6">
    <source>
        <dbReference type="EMBL" id="SPL61571.1"/>
    </source>
</evidence>
<evidence type="ECO:0000256" key="3">
    <source>
        <dbReference type="ARBA" id="ARBA00023163"/>
    </source>
</evidence>
<dbReference type="Proteomes" id="UP000246073">
    <property type="component" value="Unassembled WGS sequence"/>
</dbReference>
<proteinExistence type="predicted"/>
<dbReference type="Pfam" id="PF12802">
    <property type="entry name" value="MarR_2"/>
    <property type="match status" value="1"/>
</dbReference>
<name>A0A2P9HBX5_9HYPH</name>
<dbReference type="PRINTS" id="PR00598">
    <property type="entry name" value="HTHMARR"/>
</dbReference>
<dbReference type="RefSeq" id="WP_109365805.1">
    <property type="nucleotide sequence ID" value="NZ_OOFM01000001.1"/>
</dbReference>
<sequence length="197" mass="22096">MVEKDSKISARPVSRTLELEEFLPSLFNLITAGLNQQFLERLRPFGVTVQRWRVLMVIMNKGARNMGELVQLTLIPQSALSRLIDQMERDGLVVRRISDHDSRVVQVELTQGGQHIYHQLAPAAASHAKAITAGFDEAETAQLFSLLRRVLTNLDIPTFADQEPSTESSPQERLGNASPVPRTTVTRRKRTRASTKV</sequence>
<evidence type="ECO:0000256" key="2">
    <source>
        <dbReference type="ARBA" id="ARBA00023125"/>
    </source>
</evidence>
<feature type="domain" description="HTH marR-type" evidence="5">
    <location>
        <begin position="16"/>
        <end position="152"/>
    </location>
</feature>
<feature type="compositionally biased region" description="Basic residues" evidence="4">
    <location>
        <begin position="185"/>
        <end position="197"/>
    </location>
</feature>
<dbReference type="SMART" id="SM00347">
    <property type="entry name" value="HTH_MARR"/>
    <property type="match status" value="1"/>
</dbReference>
<gene>
    <name evidence="6" type="ORF">OHAE_4363</name>
</gene>
<dbReference type="InterPro" id="IPR036388">
    <property type="entry name" value="WH-like_DNA-bd_sf"/>
</dbReference>
<dbReference type="InterPro" id="IPR000835">
    <property type="entry name" value="HTH_MarR-typ"/>
</dbReference>
<dbReference type="GO" id="GO:0003677">
    <property type="term" value="F:DNA binding"/>
    <property type="evidence" value="ECO:0007669"/>
    <property type="project" value="UniProtKB-KW"/>
</dbReference>
<evidence type="ECO:0000256" key="4">
    <source>
        <dbReference type="SAM" id="MobiDB-lite"/>
    </source>
</evidence>
<dbReference type="AlphaFoldDB" id="A0A2P9HBX5"/>
<organism evidence="6 7">
    <name type="scientific">Ochrobactrum soli</name>
    <dbReference type="NCBI Taxonomy" id="2448455"/>
    <lineage>
        <taxon>Bacteria</taxon>
        <taxon>Pseudomonadati</taxon>
        <taxon>Pseudomonadota</taxon>
        <taxon>Alphaproteobacteria</taxon>
        <taxon>Hyphomicrobiales</taxon>
        <taxon>Brucellaceae</taxon>
        <taxon>Brucella/Ochrobactrum group</taxon>
        <taxon>Ochrobactrum</taxon>
    </lineage>
</organism>
<keyword evidence="2" id="KW-0238">DNA-binding</keyword>
<accession>A0A2P9HBX5</accession>
<dbReference type="InterPro" id="IPR036390">
    <property type="entry name" value="WH_DNA-bd_sf"/>
</dbReference>
<keyword evidence="3" id="KW-0804">Transcription</keyword>
<protein>
    <submittedName>
        <fullName evidence="6">Transcriptional regulator, MarR family</fullName>
    </submittedName>
</protein>
<keyword evidence="1" id="KW-0805">Transcription regulation</keyword>
<dbReference type="Gene3D" id="1.10.10.10">
    <property type="entry name" value="Winged helix-like DNA-binding domain superfamily/Winged helix DNA-binding domain"/>
    <property type="match status" value="1"/>
</dbReference>
<evidence type="ECO:0000259" key="5">
    <source>
        <dbReference type="PROSITE" id="PS50995"/>
    </source>
</evidence>
<reference evidence="7" key="1">
    <citation type="submission" date="2017-12" db="EMBL/GenBank/DDBJ databases">
        <authorList>
            <person name="Diaz M."/>
        </authorList>
    </citation>
    <scope>NUCLEOTIDE SEQUENCE [LARGE SCALE GENOMIC DNA]</scope>
    <source>
        <strain evidence="7">FI11154</strain>
    </source>
</reference>
<dbReference type="PANTHER" id="PTHR42756">
    <property type="entry name" value="TRANSCRIPTIONAL REGULATOR, MARR"/>
    <property type="match status" value="1"/>
</dbReference>
<dbReference type="EMBL" id="OOFM01000001">
    <property type="protein sequence ID" value="SPL61571.1"/>
    <property type="molecule type" value="Genomic_DNA"/>
</dbReference>
<dbReference type="PANTHER" id="PTHR42756:SF1">
    <property type="entry name" value="TRANSCRIPTIONAL REPRESSOR OF EMRAB OPERON"/>
    <property type="match status" value="1"/>
</dbReference>
<dbReference type="GO" id="GO:0003700">
    <property type="term" value="F:DNA-binding transcription factor activity"/>
    <property type="evidence" value="ECO:0007669"/>
    <property type="project" value="InterPro"/>
</dbReference>
<dbReference type="SUPFAM" id="SSF46785">
    <property type="entry name" value="Winged helix' DNA-binding domain"/>
    <property type="match status" value="1"/>
</dbReference>
<evidence type="ECO:0000256" key="1">
    <source>
        <dbReference type="ARBA" id="ARBA00023015"/>
    </source>
</evidence>
<feature type="region of interest" description="Disordered" evidence="4">
    <location>
        <begin position="160"/>
        <end position="197"/>
    </location>
</feature>
<dbReference type="PROSITE" id="PS50995">
    <property type="entry name" value="HTH_MARR_2"/>
    <property type="match status" value="1"/>
</dbReference>